<proteinExistence type="predicted"/>
<name>A0ABY8SVD0_9BURK</name>
<organism evidence="2 3">
    <name type="scientific">Comamonas resistens</name>
    <dbReference type="NCBI Taxonomy" id="3046670"/>
    <lineage>
        <taxon>Bacteria</taxon>
        <taxon>Pseudomonadati</taxon>
        <taxon>Pseudomonadota</taxon>
        <taxon>Betaproteobacteria</taxon>
        <taxon>Burkholderiales</taxon>
        <taxon>Comamonadaceae</taxon>
        <taxon>Comamonas</taxon>
    </lineage>
</organism>
<reference evidence="2 3" key="1">
    <citation type="submission" date="2023-05" db="EMBL/GenBank/DDBJ databases">
        <authorList>
            <person name="Yin Y."/>
            <person name="Lu Z."/>
        </authorList>
    </citation>
    <scope>NUCLEOTIDE SEQUENCE [LARGE SCALE GENOMIC DNA]</scope>
    <source>
        <strain evidence="2 3">ZM22</strain>
    </source>
</reference>
<dbReference type="EMBL" id="CP125947">
    <property type="protein sequence ID" value="WHS66888.1"/>
    <property type="molecule type" value="Genomic_DNA"/>
</dbReference>
<protein>
    <recommendedName>
        <fullName evidence="1">DUF6630 domain-containing protein</fullName>
    </recommendedName>
</protein>
<accession>A0ABY8SVD0</accession>
<dbReference type="Pfam" id="PF20335">
    <property type="entry name" value="DUF6630"/>
    <property type="match status" value="1"/>
</dbReference>
<feature type="domain" description="DUF6630" evidence="1">
    <location>
        <begin position="137"/>
        <end position="264"/>
    </location>
</feature>
<evidence type="ECO:0000313" key="3">
    <source>
        <dbReference type="Proteomes" id="UP001240697"/>
    </source>
</evidence>
<evidence type="ECO:0000313" key="2">
    <source>
        <dbReference type="EMBL" id="WHS66888.1"/>
    </source>
</evidence>
<evidence type="ECO:0000259" key="1">
    <source>
        <dbReference type="Pfam" id="PF20335"/>
    </source>
</evidence>
<sequence length="268" mass="30178">MSLQHLIEVLQALPADVQGKAHDGERLLDLRRNAEGLSLRLTISLHDNNGSEPIFDALLQCPAQPGSKAAQLQSLSPGNSFNKRAQRCMEPMMTWAIQLLSETPEQIRRGTGRKPQWQEPLQKLVTALSRDAGWTRQWLLRNEMQLEDLRKKQRLDWVLRQLADEGHIARVDWKDDESVIDGAADLLEKHYPELDAQAPWDELEDSELDDAEAAIAAVNTALAPLELRLCVIENDDDSYLLSLQDAASAERLRQALQEVGLNLQELDA</sequence>
<dbReference type="InterPro" id="IPR046582">
    <property type="entry name" value="DUF6630"/>
</dbReference>
<dbReference type="Proteomes" id="UP001240697">
    <property type="component" value="Chromosome"/>
</dbReference>
<keyword evidence="3" id="KW-1185">Reference proteome</keyword>
<gene>
    <name evidence="2" type="ORF">QMY55_07100</name>
</gene>
<dbReference type="RefSeq" id="WP_283487963.1">
    <property type="nucleotide sequence ID" value="NZ_CP125947.1"/>
</dbReference>